<dbReference type="RefSeq" id="WP_020196810.1">
    <property type="nucleotide sequence ID" value="NZ_BAOH01000077.1"/>
</dbReference>
<name>A0A0C1Z450_9VIBR</name>
<protein>
    <submittedName>
        <fullName evidence="1">Uncharacterized protein</fullName>
    </submittedName>
</protein>
<gene>
    <name evidence="1" type="ORF">H735_27445</name>
</gene>
<dbReference type="EMBL" id="JPRD01000066">
    <property type="protein sequence ID" value="KIF47541.1"/>
    <property type="molecule type" value="Genomic_DNA"/>
</dbReference>
<dbReference type="PATRIC" id="fig|1229493.5.peg.5188"/>
<accession>A0A0C1Z450</accession>
<organism evidence="1 2">
    <name type="scientific">Vibrio owensii CAIM 1854 = LMG 25443</name>
    <dbReference type="NCBI Taxonomy" id="1229493"/>
    <lineage>
        <taxon>Bacteria</taxon>
        <taxon>Pseudomonadati</taxon>
        <taxon>Pseudomonadota</taxon>
        <taxon>Gammaproteobacteria</taxon>
        <taxon>Vibrionales</taxon>
        <taxon>Vibrionaceae</taxon>
        <taxon>Vibrio</taxon>
    </lineage>
</organism>
<evidence type="ECO:0000313" key="1">
    <source>
        <dbReference type="EMBL" id="KIF47541.1"/>
    </source>
</evidence>
<proteinExistence type="predicted"/>
<dbReference type="AlphaFoldDB" id="A0A0C1Z450"/>
<comment type="caution">
    <text evidence="1">The sequence shown here is derived from an EMBL/GenBank/DDBJ whole genome shotgun (WGS) entry which is preliminary data.</text>
</comment>
<reference evidence="1 2" key="1">
    <citation type="submission" date="2014-07" db="EMBL/GenBank/DDBJ databases">
        <title>Unique and conserved regions in Vibrio harveyi and related species in comparison with the shrimp pathogen Vibrio harveyi CAIM 1792.</title>
        <authorList>
            <person name="Espinoza-Valles I."/>
            <person name="Vora G."/>
            <person name="Leekitcharoenphon P."/>
            <person name="Ussery D."/>
            <person name="Hoj L."/>
            <person name="Gomez-Gil B."/>
        </authorList>
    </citation>
    <scope>NUCLEOTIDE SEQUENCE [LARGE SCALE GENOMIC DNA]</scope>
    <source>
        <strain evidence="2">CAIM 1854 / LMG 25443</strain>
    </source>
</reference>
<dbReference type="Proteomes" id="UP000031586">
    <property type="component" value="Unassembled WGS sequence"/>
</dbReference>
<dbReference type="Pfam" id="PF19659">
    <property type="entry name" value="DUF6162"/>
    <property type="match status" value="1"/>
</dbReference>
<sequence length="184" mass="20838">MITQKIRPDNGSREGKWVALTIAGILAVSTIFLPHHQAETEHTEVLAHQVLITDLEQEELAMIAELKLAHEEIRDLHLDAGEWPAISELEEFWVAPFVQDQSWQRKGSHQWQRLDAGIYLGVRQDEKGAASMLLDSRNEHADIWFIQSTTKASNLSLTEVSERQKQGWQQIVLVPATSPNAHAH</sequence>
<evidence type="ECO:0000313" key="2">
    <source>
        <dbReference type="Proteomes" id="UP000031586"/>
    </source>
</evidence>
<dbReference type="InterPro" id="IPR046160">
    <property type="entry name" value="DUF6162"/>
</dbReference>